<evidence type="ECO:0000313" key="7">
    <source>
        <dbReference type="EMBL" id="NMG15193.1"/>
    </source>
</evidence>
<evidence type="ECO:0000313" key="8">
    <source>
        <dbReference type="Proteomes" id="UP000633943"/>
    </source>
</evidence>
<evidence type="ECO:0000256" key="3">
    <source>
        <dbReference type="ARBA" id="ARBA00048782"/>
    </source>
</evidence>
<protein>
    <recommendedName>
        <fullName evidence="4">Peptide methionine sulfoxide reductase MsrA</fullName>
        <shortName evidence="4">Protein-methionine-S-oxide reductase</shortName>
        <ecNumber evidence="4">1.8.4.11</ecNumber>
    </recommendedName>
    <alternativeName>
        <fullName evidence="4">Peptide-methionine (S)-S-oxide reductase</fullName>
        <shortName evidence="4">Peptide Met(O) reductase</shortName>
    </alternativeName>
</protein>
<gene>
    <name evidence="4 7" type="primary">msrA</name>
    <name evidence="7" type="ORF">GPA24_06475</name>
</gene>
<evidence type="ECO:0000256" key="4">
    <source>
        <dbReference type="HAMAP-Rule" id="MF_01401"/>
    </source>
</evidence>
<dbReference type="EMBL" id="WTVP01000012">
    <property type="protein sequence ID" value="NMG15193.1"/>
    <property type="molecule type" value="Genomic_DNA"/>
</dbReference>
<keyword evidence="8" id="KW-1185">Reference proteome</keyword>
<dbReference type="PANTHER" id="PTHR43774:SF1">
    <property type="entry name" value="PEPTIDE METHIONINE SULFOXIDE REDUCTASE MSRA 2"/>
    <property type="match status" value="1"/>
</dbReference>
<sequence>MTTQDGGFVSRLPGRLACLLGLALMVAGAGAGHAAPASSPATAIFAGGCFWCMEPPFDRLDGVVSTTSGYTGGHVPNPGYEAVSSGRTGHAEAVQIEYDPAKVSYEQLLDVFWRNIDPTDPGGQFCDRGSQYRAQIFYQGDEQRAAAERSRAALIANKPFAQRVVTEIVPATKFYPAEEYHQDYYLKNPLRYKFYRHGCGRDRRLEALWGAASNEETKE</sequence>
<comment type="catalytic activity">
    <reaction evidence="2 4">
        <text>L-methionyl-[protein] + [thioredoxin]-disulfide + H2O = L-methionyl-(S)-S-oxide-[protein] + [thioredoxin]-dithiol</text>
        <dbReference type="Rhea" id="RHEA:14217"/>
        <dbReference type="Rhea" id="RHEA-COMP:10698"/>
        <dbReference type="Rhea" id="RHEA-COMP:10700"/>
        <dbReference type="Rhea" id="RHEA-COMP:12313"/>
        <dbReference type="Rhea" id="RHEA-COMP:12315"/>
        <dbReference type="ChEBI" id="CHEBI:15377"/>
        <dbReference type="ChEBI" id="CHEBI:16044"/>
        <dbReference type="ChEBI" id="CHEBI:29950"/>
        <dbReference type="ChEBI" id="CHEBI:44120"/>
        <dbReference type="ChEBI" id="CHEBI:50058"/>
        <dbReference type="EC" id="1.8.4.11"/>
    </reaction>
</comment>
<dbReference type="Pfam" id="PF01625">
    <property type="entry name" value="PMSR"/>
    <property type="match status" value="1"/>
</dbReference>
<dbReference type="PANTHER" id="PTHR43774">
    <property type="entry name" value="PEPTIDE METHIONINE SULFOXIDE REDUCTASE"/>
    <property type="match status" value="1"/>
</dbReference>
<reference evidence="7 8" key="1">
    <citation type="submission" date="2019-12" db="EMBL/GenBank/DDBJ databases">
        <title>Comparative genomics gives insights into the taxonomy of the Azoarcus-Aromatoleum group and reveals separate origins of nif in the plant-associated Azoarcus and non-plant-associated Aromatoleum sub-groups.</title>
        <authorList>
            <person name="Lafos M."/>
            <person name="Maluk M."/>
            <person name="Batista M."/>
            <person name="Junghare M."/>
            <person name="Carmona M."/>
            <person name="Faoro H."/>
            <person name="Cruz L.M."/>
            <person name="Battistoni F."/>
            <person name="De Souza E."/>
            <person name="Pedrosa F."/>
            <person name="Chen W.-M."/>
            <person name="Poole P.S."/>
            <person name="Dixon R.A."/>
            <person name="James E.K."/>
        </authorList>
    </citation>
    <scope>NUCLEOTIDE SEQUENCE [LARGE SCALE GENOMIC DNA]</scope>
    <source>
        <strain evidence="7 8">PbN1</strain>
    </source>
</reference>
<feature type="chain" id="PRO_5046521873" description="Peptide methionine sulfoxide reductase MsrA" evidence="5">
    <location>
        <begin position="35"/>
        <end position="219"/>
    </location>
</feature>
<feature type="domain" description="Peptide methionine sulphoxide reductase MsrA" evidence="6">
    <location>
        <begin position="42"/>
        <end position="193"/>
    </location>
</feature>
<comment type="similarity">
    <text evidence="4">Belongs to the MsrA Met sulfoxide reductase family.</text>
</comment>
<evidence type="ECO:0000256" key="1">
    <source>
        <dbReference type="ARBA" id="ARBA00023002"/>
    </source>
</evidence>
<evidence type="ECO:0000256" key="2">
    <source>
        <dbReference type="ARBA" id="ARBA00047806"/>
    </source>
</evidence>
<dbReference type="Proteomes" id="UP000633943">
    <property type="component" value="Unassembled WGS sequence"/>
</dbReference>
<dbReference type="SUPFAM" id="SSF55068">
    <property type="entry name" value="Peptide methionine sulfoxide reductase"/>
    <property type="match status" value="1"/>
</dbReference>
<name>A0ABX1NT61_9RHOO</name>
<evidence type="ECO:0000259" key="6">
    <source>
        <dbReference type="Pfam" id="PF01625"/>
    </source>
</evidence>
<keyword evidence="5" id="KW-0732">Signal</keyword>
<comment type="catalytic activity">
    <reaction evidence="3 4">
        <text>[thioredoxin]-disulfide + L-methionine + H2O = L-methionine (S)-S-oxide + [thioredoxin]-dithiol</text>
        <dbReference type="Rhea" id="RHEA:19993"/>
        <dbReference type="Rhea" id="RHEA-COMP:10698"/>
        <dbReference type="Rhea" id="RHEA-COMP:10700"/>
        <dbReference type="ChEBI" id="CHEBI:15377"/>
        <dbReference type="ChEBI" id="CHEBI:29950"/>
        <dbReference type="ChEBI" id="CHEBI:50058"/>
        <dbReference type="ChEBI" id="CHEBI:57844"/>
        <dbReference type="ChEBI" id="CHEBI:58772"/>
        <dbReference type="EC" id="1.8.4.11"/>
    </reaction>
</comment>
<dbReference type="NCBIfam" id="TIGR00401">
    <property type="entry name" value="msrA"/>
    <property type="match status" value="1"/>
</dbReference>
<comment type="caution">
    <text evidence="7">The sequence shown here is derived from an EMBL/GenBank/DDBJ whole genome shotgun (WGS) entry which is preliminary data.</text>
</comment>
<comment type="function">
    <text evidence="4">Has an important function as a repair enzyme for proteins that have been inactivated by oxidation. Catalyzes the reversible oxidation-reduction of methionine sulfoxide in proteins to methionine.</text>
</comment>
<dbReference type="InterPro" id="IPR036509">
    <property type="entry name" value="Met_Sox_Rdtase_MsrA_sf"/>
</dbReference>
<dbReference type="InterPro" id="IPR002569">
    <property type="entry name" value="Met_Sox_Rdtase_MsrA_dom"/>
</dbReference>
<dbReference type="Gene3D" id="3.30.1060.10">
    <property type="entry name" value="Peptide methionine sulphoxide reductase MsrA"/>
    <property type="match status" value="1"/>
</dbReference>
<keyword evidence="1 4" id="KW-0560">Oxidoreductase</keyword>
<proteinExistence type="inferred from homology"/>
<dbReference type="EC" id="1.8.4.11" evidence="4"/>
<accession>A0ABX1NT61</accession>
<dbReference type="HAMAP" id="MF_01401">
    <property type="entry name" value="MsrA"/>
    <property type="match status" value="1"/>
</dbReference>
<dbReference type="RefSeq" id="WP_169201891.1">
    <property type="nucleotide sequence ID" value="NZ_CP059467.1"/>
</dbReference>
<dbReference type="GO" id="GO:0008113">
    <property type="term" value="F:peptide-methionine (S)-S-oxide reductase activity"/>
    <property type="evidence" value="ECO:0007669"/>
    <property type="project" value="UniProtKB-EC"/>
</dbReference>
<organism evidence="7 8">
    <name type="scientific">Aromatoleum bremense</name>
    <dbReference type="NCBI Taxonomy" id="76115"/>
    <lineage>
        <taxon>Bacteria</taxon>
        <taxon>Pseudomonadati</taxon>
        <taxon>Pseudomonadota</taxon>
        <taxon>Betaproteobacteria</taxon>
        <taxon>Rhodocyclales</taxon>
        <taxon>Rhodocyclaceae</taxon>
        <taxon>Aromatoleum</taxon>
    </lineage>
</organism>
<feature type="signal peptide" evidence="5">
    <location>
        <begin position="1"/>
        <end position="34"/>
    </location>
</feature>
<evidence type="ECO:0000256" key="5">
    <source>
        <dbReference type="SAM" id="SignalP"/>
    </source>
</evidence>
<feature type="active site" evidence="4">
    <location>
        <position position="49"/>
    </location>
</feature>